<keyword evidence="1" id="KW-0812">Transmembrane</keyword>
<evidence type="ECO:0000313" key="3">
    <source>
        <dbReference type="EMBL" id="CAB4799869.1"/>
    </source>
</evidence>
<evidence type="ECO:0000313" key="4">
    <source>
        <dbReference type="EMBL" id="CAB4916980.1"/>
    </source>
</evidence>
<reference evidence="3" key="1">
    <citation type="submission" date="2020-05" db="EMBL/GenBank/DDBJ databases">
        <authorList>
            <person name="Chiriac C."/>
            <person name="Salcher M."/>
            <person name="Ghai R."/>
            <person name="Kavagutti S V."/>
        </authorList>
    </citation>
    <scope>NUCLEOTIDE SEQUENCE</scope>
</reference>
<dbReference type="EMBL" id="CAFAAS010000003">
    <property type="protein sequence ID" value="CAB4799869.1"/>
    <property type="molecule type" value="Genomic_DNA"/>
</dbReference>
<accession>A0A6J6XTS1</accession>
<evidence type="ECO:0000256" key="1">
    <source>
        <dbReference type="SAM" id="Phobius"/>
    </source>
</evidence>
<dbReference type="AlphaFoldDB" id="A0A6J6XTS1"/>
<keyword evidence="1" id="KW-1133">Transmembrane helix</keyword>
<evidence type="ECO:0000313" key="6">
    <source>
        <dbReference type="EMBL" id="CAB5146244.1"/>
    </source>
</evidence>
<organism evidence="3">
    <name type="scientific">freshwater metagenome</name>
    <dbReference type="NCBI Taxonomy" id="449393"/>
    <lineage>
        <taxon>unclassified sequences</taxon>
        <taxon>metagenomes</taxon>
        <taxon>ecological metagenomes</taxon>
    </lineage>
</organism>
<gene>
    <name evidence="2" type="ORF">UFOPK2655_00361</name>
    <name evidence="3" type="ORF">UFOPK3077_00452</name>
    <name evidence="4" type="ORF">UFOPK3667_00438</name>
    <name evidence="5" type="ORF">UFOPK3903_00280</name>
    <name evidence="6" type="ORF">UFOPK4444_00374</name>
</gene>
<proteinExistence type="predicted"/>
<feature type="transmembrane region" description="Helical" evidence="1">
    <location>
        <begin position="115"/>
        <end position="132"/>
    </location>
</feature>
<feature type="transmembrane region" description="Helical" evidence="1">
    <location>
        <begin position="47"/>
        <end position="67"/>
    </location>
</feature>
<dbReference type="EMBL" id="CAFBMU010000003">
    <property type="protein sequence ID" value="CAB4916980.1"/>
    <property type="molecule type" value="Genomic_DNA"/>
</dbReference>
<feature type="transmembrane region" description="Helical" evidence="1">
    <location>
        <begin position="24"/>
        <end position="40"/>
    </location>
</feature>
<dbReference type="EMBL" id="CAEZYE010000011">
    <property type="protein sequence ID" value="CAB4704895.1"/>
    <property type="molecule type" value="Genomic_DNA"/>
</dbReference>
<evidence type="ECO:0000313" key="2">
    <source>
        <dbReference type="EMBL" id="CAB4704895.1"/>
    </source>
</evidence>
<dbReference type="EMBL" id="CAFBRZ010000015">
    <property type="protein sequence ID" value="CAB5146244.1"/>
    <property type="molecule type" value="Genomic_DNA"/>
</dbReference>
<dbReference type="EMBL" id="CAFBOD010000002">
    <property type="protein sequence ID" value="CAB4969566.1"/>
    <property type="molecule type" value="Genomic_DNA"/>
</dbReference>
<name>A0A6J6XTS1_9ZZZZ</name>
<evidence type="ECO:0000313" key="5">
    <source>
        <dbReference type="EMBL" id="CAB4969566.1"/>
    </source>
</evidence>
<keyword evidence="1" id="KW-0472">Membrane</keyword>
<protein>
    <submittedName>
        <fullName evidence="3">Unannotated protein</fullName>
    </submittedName>
</protein>
<sequence>MICLTLFALPVVLADCKYHRIPNIYLIFIAYYVGLERVIFGVASFKVVIVFIFFSIMAVMVMGMGMGDVKLLFLAVLALNLAGLSELFALLLWIYVAAALQIILITCLQRQIPRTIALALAIILGCGLYLAAGSAPSLQEYAHALVNSR</sequence>